<dbReference type="InterPro" id="IPR000215">
    <property type="entry name" value="Serpin_fam"/>
</dbReference>
<comment type="caution">
    <text evidence="3">The sequence shown here is derived from an EMBL/GenBank/DDBJ whole genome shotgun (WGS) entry which is preliminary data.</text>
</comment>
<dbReference type="SUPFAM" id="SSF56574">
    <property type="entry name" value="Serpins"/>
    <property type="match status" value="1"/>
</dbReference>
<dbReference type="InterPro" id="IPR036186">
    <property type="entry name" value="Serpin_sf"/>
</dbReference>
<proteinExistence type="inferred from homology"/>
<accession>A0ABV3DHE2</accession>
<sequence length="349" mass="36779">MLSDPAVEAAGGDVVCSPTGLWLALAGISCGALGDTAEELADLLGVAGPEAEPLVNAVARDLAATDALAVATGIWSRAPLRETFRDGLPVIEFGDLGDPAAIDAWITRATGGLIDRMPADPGPLTRLILVNVLALKARWSEPFNRHDTLARPFTPAQGKPEDVPTMFRKVPAGDVWTIGAYGGTVHVVELPCAGERPALIRFALGPEGMPPAPAMSAAWAPRSAGNAVPYDEVSLRLPRFALRTSLEVHDHLPGLGVELALADGAAEFGALSPEPLFVDRVDQESLIRVDEEGVEAASVTEVRMDYMSWHPPAPTLDLNFDRPFACAVMDASGTVPLFTAYQATVPRAV</sequence>
<organism evidence="3 4">
    <name type="scientific">Streptodolium elevatio</name>
    <dbReference type="NCBI Taxonomy" id="3157996"/>
    <lineage>
        <taxon>Bacteria</taxon>
        <taxon>Bacillati</taxon>
        <taxon>Actinomycetota</taxon>
        <taxon>Actinomycetes</taxon>
        <taxon>Kitasatosporales</taxon>
        <taxon>Streptomycetaceae</taxon>
        <taxon>Streptodolium</taxon>
    </lineage>
</organism>
<evidence type="ECO:0000256" key="1">
    <source>
        <dbReference type="RuleBase" id="RU000411"/>
    </source>
</evidence>
<name>A0ABV3DHE2_9ACTN</name>
<dbReference type="PANTHER" id="PTHR11461">
    <property type="entry name" value="SERINE PROTEASE INHIBITOR, SERPIN"/>
    <property type="match status" value="1"/>
</dbReference>
<gene>
    <name evidence="3" type="ORF">AB0C36_16890</name>
</gene>
<dbReference type="CDD" id="cd00172">
    <property type="entry name" value="serpin"/>
    <property type="match status" value="1"/>
</dbReference>
<evidence type="ECO:0000259" key="2">
    <source>
        <dbReference type="SMART" id="SM00093"/>
    </source>
</evidence>
<dbReference type="PANTHER" id="PTHR11461:SF211">
    <property type="entry name" value="GH10112P-RELATED"/>
    <property type="match status" value="1"/>
</dbReference>
<dbReference type="InterPro" id="IPR042185">
    <property type="entry name" value="Serpin_sf_2"/>
</dbReference>
<evidence type="ECO:0000313" key="3">
    <source>
        <dbReference type="EMBL" id="MEU8135182.1"/>
    </source>
</evidence>
<dbReference type="Gene3D" id="3.30.497.10">
    <property type="entry name" value="Antithrombin, subunit I, domain 2"/>
    <property type="match status" value="1"/>
</dbReference>
<dbReference type="InterPro" id="IPR023796">
    <property type="entry name" value="Serpin_dom"/>
</dbReference>
<dbReference type="SMART" id="SM00093">
    <property type="entry name" value="SERPIN"/>
    <property type="match status" value="1"/>
</dbReference>
<dbReference type="Proteomes" id="UP001551482">
    <property type="component" value="Unassembled WGS sequence"/>
</dbReference>
<dbReference type="Gene3D" id="2.30.39.10">
    <property type="entry name" value="Alpha-1-antitrypsin, domain 1"/>
    <property type="match status" value="1"/>
</dbReference>
<reference evidence="3 4" key="1">
    <citation type="submission" date="2024-06" db="EMBL/GenBank/DDBJ databases">
        <title>The Natural Products Discovery Center: Release of the First 8490 Sequenced Strains for Exploring Actinobacteria Biosynthetic Diversity.</title>
        <authorList>
            <person name="Kalkreuter E."/>
            <person name="Kautsar S.A."/>
            <person name="Yang D."/>
            <person name="Bader C.D."/>
            <person name="Teijaro C.N."/>
            <person name="Fluegel L."/>
            <person name="Davis C.M."/>
            <person name="Simpson J.R."/>
            <person name="Lauterbach L."/>
            <person name="Steele A.D."/>
            <person name="Gui C."/>
            <person name="Meng S."/>
            <person name="Li G."/>
            <person name="Viehrig K."/>
            <person name="Ye F."/>
            <person name="Su P."/>
            <person name="Kiefer A.F."/>
            <person name="Nichols A."/>
            <person name="Cepeda A.J."/>
            <person name="Yan W."/>
            <person name="Fan B."/>
            <person name="Jiang Y."/>
            <person name="Adhikari A."/>
            <person name="Zheng C.-J."/>
            <person name="Schuster L."/>
            <person name="Cowan T.M."/>
            <person name="Smanski M.J."/>
            <person name="Chevrette M.G."/>
            <person name="De Carvalho L.P.S."/>
            <person name="Shen B."/>
        </authorList>
    </citation>
    <scope>NUCLEOTIDE SEQUENCE [LARGE SCALE GENOMIC DNA]</scope>
    <source>
        <strain evidence="3 4">NPDC048946</strain>
    </source>
</reference>
<dbReference type="EMBL" id="JBEZFP010000038">
    <property type="protein sequence ID" value="MEU8135182.1"/>
    <property type="molecule type" value="Genomic_DNA"/>
</dbReference>
<dbReference type="InterPro" id="IPR042178">
    <property type="entry name" value="Serpin_sf_1"/>
</dbReference>
<feature type="domain" description="Serpin" evidence="2">
    <location>
        <begin position="1"/>
        <end position="346"/>
    </location>
</feature>
<keyword evidence="4" id="KW-1185">Reference proteome</keyword>
<dbReference type="RefSeq" id="WP_358354632.1">
    <property type="nucleotide sequence ID" value="NZ_JBEZFP010000038.1"/>
</dbReference>
<dbReference type="Pfam" id="PF00079">
    <property type="entry name" value="Serpin"/>
    <property type="match status" value="1"/>
</dbReference>
<protein>
    <submittedName>
        <fullName evidence="3">Serpin family protein</fullName>
    </submittedName>
</protein>
<evidence type="ECO:0000313" key="4">
    <source>
        <dbReference type="Proteomes" id="UP001551482"/>
    </source>
</evidence>
<comment type="similarity">
    <text evidence="1">Belongs to the serpin family.</text>
</comment>